<reference evidence="1 2" key="1">
    <citation type="submission" date="2020-02" db="EMBL/GenBank/DDBJ databases">
        <title>Draft genome sequence of Haematococcus lacustris strain NIES-144.</title>
        <authorList>
            <person name="Morimoto D."/>
            <person name="Nakagawa S."/>
            <person name="Yoshida T."/>
            <person name="Sawayama S."/>
        </authorList>
    </citation>
    <scope>NUCLEOTIDE SEQUENCE [LARGE SCALE GENOMIC DNA]</scope>
    <source>
        <strain evidence="1 2">NIES-144</strain>
    </source>
</reference>
<evidence type="ECO:0000313" key="2">
    <source>
        <dbReference type="Proteomes" id="UP000485058"/>
    </source>
</evidence>
<accession>A0A699ZJW6</accession>
<comment type="caution">
    <text evidence="1">The sequence shown here is derived from an EMBL/GenBank/DDBJ whole genome shotgun (WGS) entry which is preliminary data.</text>
</comment>
<dbReference type="EMBL" id="BLLF01000936">
    <property type="protein sequence ID" value="GFH16042.1"/>
    <property type="molecule type" value="Genomic_DNA"/>
</dbReference>
<keyword evidence="2" id="KW-1185">Reference proteome</keyword>
<organism evidence="1 2">
    <name type="scientific">Haematococcus lacustris</name>
    <name type="common">Green alga</name>
    <name type="synonym">Haematococcus pluvialis</name>
    <dbReference type="NCBI Taxonomy" id="44745"/>
    <lineage>
        <taxon>Eukaryota</taxon>
        <taxon>Viridiplantae</taxon>
        <taxon>Chlorophyta</taxon>
        <taxon>core chlorophytes</taxon>
        <taxon>Chlorophyceae</taxon>
        <taxon>CS clade</taxon>
        <taxon>Chlamydomonadales</taxon>
        <taxon>Haematococcaceae</taxon>
        <taxon>Haematococcus</taxon>
    </lineage>
</organism>
<gene>
    <name evidence="1" type="ORF">HaLaN_12388</name>
</gene>
<dbReference type="AlphaFoldDB" id="A0A699ZJW6"/>
<evidence type="ECO:0000313" key="1">
    <source>
        <dbReference type="EMBL" id="GFH16042.1"/>
    </source>
</evidence>
<sequence>MAARGDVCILTGFASGQVGLWIPPYPTRAGSVYALARKYDAHGQGALRTMNDGTQQYGGVRVIRLRACPSD</sequence>
<name>A0A699ZJW6_HAELA</name>
<dbReference type="Proteomes" id="UP000485058">
    <property type="component" value="Unassembled WGS sequence"/>
</dbReference>
<proteinExistence type="predicted"/>
<protein>
    <submittedName>
        <fullName evidence="1">Uncharacterized protein</fullName>
    </submittedName>
</protein>